<sequence length="335" mass="36782">MIAVVVRVLRSMSANVCGRCARKVFCDPFIQSSNRDTGNDYIFLPVFTSLQVLQGRRQGMQITTDAASGDKRTCSGIARCCGLWFPMQETYRKDTLCRQAAFLFPGRKRDAVRARMDAPRIPQCIRLARGLHASPQCVASMESQMPRFCRMLFLLALVMPAWTPVGAQTRSQDTRADRQALQQAPEPERNQRVYRASKIIGADVKDAQDKKLGEVRDLVLDSDRGEIAYLVVSFGGVMGAGGKYHALPWKALAPSDDGKSYVLRADRATVGKAPGFDRRHWPDMADQTWSAEVDRYWDSMVGQTPRNGISPNAGANSAAGTSGAKGASSRGEGGR</sequence>
<dbReference type="PANTHER" id="PTHR36505">
    <property type="entry name" value="BLR1072 PROTEIN"/>
    <property type="match status" value="1"/>
</dbReference>
<organism evidence="3 4">
    <name type="scientific">Noviherbaspirillum cavernae</name>
    <dbReference type="NCBI Taxonomy" id="2320862"/>
    <lineage>
        <taxon>Bacteria</taxon>
        <taxon>Pseudomonadati</taxon>
        <taxon>Pseudomonadota</taxon>
        <taxon>Betaproteobacteria</taxon>
        <taxon>Burkholderiales</taxon>
        <taxon>Oxalobacteraceae</taxon>
        <taxon>Noviherbaspirillum</taxon>
    </lineage>
</organism>
<evidence type="ECO:0000259" key="2">
    <source>
        <dbReference type="Pfam" id="PF05239"/>
    </source>
</evidence>
<dbReference type="EMBL" id="QYUN01000002">
    <property type="protein sequence ID" value="RJG06721.1"/>
    <property type="molecule type" value="Genomic_DNA"/>
</dbReference>
<feature type="region of interest" description="Disordered" evidence="1">
    <location>
        <begin position="169"/>
        <end position="190"/>
    </location>
</feature>
<feature type="domain" description="PRC-barrel" evidence="2">
    <location>
        <begin position="193"/>
        <end position="264"/>
    </location>
</feature>
<dbReference type="Proteomes" id="UP000285190">
    <property type="component" value="Unassembled WGS sequence"/>
</dbReference>
<dbReference type="InterPro" id="IPR011033">
    <property type="entry name" value="PRC_barrel-like_sf"/>
</dbReference>
<dbReference type="InterPro" id="IPR027275">
    <property type="entry name" value="PRC-brl_dom"/>
</dbReference>
<protein>
    <submittedName>
        <fullName evidence="3">PRC-barrel domain containing protein</fullName>
    </submittedName>
</protein>
<evidence type="ECO:0000313" key="3">
    <source>
        <dbReference type="EMBL" id="RJG06721.1"/>
    </source>
</evidence>
<feature type="region of interest" description="Disordered" evidence="1">
    <location>
        <begin position="302"/>
        <end position="335"/>
    </location>
</feature>
<dbReference type="Gene3D" id="2.30.30.240">
    <property type="entry name" value="PRC-barrel domain"/>
    <property type="match status" value="1"/>
</dbReference>
<evidence type="ECO:0000313" key="4">
    <source>
        <dbReference type="Proteomes" id="UP000285190"/>
    </source>
</evidence>
<gene>
    <name evidence="3" type="ORF">D3870_12530</name>
</gene>
<dbReference type="AlphaFoldDB" id="A0A418X2V4"/>
<dbReference type="PANTHER" id="PTHR36505:SF1">
    <property type="entry name" value="BLR1072 PROTEIN"/>
    <property type="match status" value="1"/>
</dbReference>
<proteinExistence type="predicted"/>
<reference evidence="3 4" key="1">
    <citation type="submission" date="2018-09" db="EMBL/GenBank/DDBJ databases">
        <authorList>
            <person name="Zhu H."/>
        </authorList>
    </citation>
    <scope>NUCLEOTIDE SEQUENCE [LARGE SCALE GENOMIC DNA]</scope>
    <source>
        <strain evidence="3 4">K2R10-39</strain>
    </source>
</reference>
<feature type="compositionally biased region" description="Low complexity" evidence="1">
    <location>
        <begin position="307"/>
        <end position="335"/>
    </location>
</feature>
<accession>A0A418X2V4</accession>
<name>A0A418X2V4_9BURK</name>
<keyword evidence="4" id="KW-1185">Reference proteome</keyword>
<comment type="caution">
    <text evidence="3">The sequence shown here is derived from an EMBL/GenBank/DDBJ whole genome shotgun (WGS) entry which is preliminary data.</text>
</comment>
<dbReference type="SUPFAM" id="SSF50346">
    <property type="entry name" value="PRC-barrel domain"/>
    <property type="match status" value="1"/>
</dbReference>
<evidence type="ECO:0000256" key="1">
    <source>
        <dbReference type="SAM" id="MobiDB-lite"/>
    </source>
</evidence>
<dbReference type="Pfam" id="PF05239">
    <property type="entry name" value="PRC"/>
    <property type="match status" value="1"/>
</dbReference>